<keyword evidence="1" id="KW-0812">Transmembrane</keyword>
<keyword evidence="1" id="KW-0472">Membrane</keyword>
<organism evidence="2 3">
    <name type="scientific">Lactonifactor longoviformis DSM 17459</name>
    <dbReference type="NCBI Taxonomy" id="1122155"/>
    <lineage>
        <taxon>Bacteria</taxon>
        <taxon>Bacillati</taxon>
        <taxon>Bacillota</taxon>
        <taxon>Clostridia</taxon>
        <taxon>Eubacteriales</taxon>
        <taxon>Clostridiaceae</taxon>
        <taxon>Lactonifactor</taxon>
    </lineage>
</organism>
<name>A0A1M4SBL1_9CLOT</name>
<dbReference type="RefSeq" id="WP_072848103.1">
    <property type="nucleotide sequence ID" value="NZ_FQVI01000001.1"/>
</dbReference>
<dbReference type="Proteomes" id="UP000184245">
    <property type="component" value="Unassembled WGS sequence"/>
</dbReference>
<dbReference type="OrthoDB" id="1779887at2"/>
<feature type="transmembrane region" description="Helical" evidence="1">
    <location>
        <begin position="106"/>
        <end position="123"/>
    </location>
</feature>
<dbReference type="Pfam" id="PF12670">
    <property type="entry name" value="DUF3792"/>
    <property type="match status" value="1"/>
</dbReference>
<protein>
    <submittedName>
        <fullName evidence="2">Putative membrane protein, TIGR04086 family</fullName>
    </submittedName>
</protein>
<accession>A0A1M4SBL1</accession>
<dbReference type="AlphaFoldDB" id="A0A1M4SBL1"/>
<evidence type="ECO:0000313" key="3">
    <source>
        <dbReference type="Proteomes" id="UP000184245"/>
    </source>
</evidence>
<feature type="transmembrane region" description="Helical" evidence="1">
    <location>
        <begin position="74"/>
        <end position="94"/>
    </location>
</feature>
<evidence type="ECO:0000313" key="2">
    <source>
        <dbReference type="EMBL" id="SHE29614.1"/>
    </source>
</evidence>
<dbReference type="InterPro" id="IPR023804">
    <property type="entry name" value="DUF3792_TM"/>
</dbReference>
<feature type="transmembrane region" description="Helical" evidence="1">
    <location>
        <begin position="12"/>
        <end position="36"/>
    </location>
</feature>
<dbReference type="EMBL" id="FQVI01000001">
    <property type="protein sequence ID" value="SHE29614.1"/>
    <property type="molecule type" value="Genomic_DNA"/>
</dbReference>
<gene>
    <name evidence="2" type="ORF">SAMN02745158_00031</name>
</gene>
<proteinExistence type="predicted"/>
<dbReference type="STRING" id="1122155.SAMN02745158_00031"/>
<sequence>MEQTAAKKSIPMLLMKSLLASYVLTALLLFLLAFLLYKFDLGESKVNLGITVIYILSCFLGGFLVGKGAGTRKFLWGMVLGAIYAALLVGVTFLVEHRVSENTSSLLSSLFLCVAGGTLGGMLS</sequence>
<keyword evidence="1" id="KW-1133">Transmembrane helix</keyword>
<reference evidence="2 3" key="1">
    <citation type="submission" date="2016-11" db="EMBL/GenBank/DDBJ databases">
        <authorList>
            <person name="Jaros S."/>
            <person name="Januszkiewicz K."/>
            <person name="Wedrychowicz H."/>
        </authorList>
    </citation>
    <scope>NUCLEOTIDE SEQUENCE [LARGE SCALE GENOMIC DNA]</scope>
    <source>
        <strain evidence="2 3">DSM 17459</strain>
    </source>
</reference>
<evidence type="ECO:0000256" key="1">
    <source>
        <dbReference type="SAM" id="Phobius"/>
    </source>
</evidence>
<keyword evidence="3" id="KW-1185">Reference proteome</keyword>
<dbReference type="NCBIfam" id="TIGR04086">
    <property type="entry name" value="TIGR04086_membr"/>
    <property type="match status" value="1"/>
</dbReference>
<feature type="transmembrane region" description="Helical" evidence="1">
    <location>
        <begin position="48"/>
        <end position="65"/>
    </location>
</feature>